<evidence type="ECO:0000313" key="2">
    <source>
        <dbReference type="EMBL" id="KKS98593.1"/>
    </source>
</evidence>
<dbReference type="InterPro" id="IPR029044">
    <property type="entry name" value="Nucleotide-diphossugar_trans"/>
</dbReference>
<dbReference type="Pfam" id="PF00535">
    <property type="entry name" value="Glycos_transf_2"/>
    <property type="match status" value="1"/>
</dbReference>
<dbReference type="EMBL" id="LCFP01000001">
    <property type="protein sequence ID" value="KKS98593.1"/>
    <property type="molecule type" value="Genomic_DNA"/>
</dbReference>
<dbReference type="GO" id="GO:0016740">
    <property type="term" value="F:transferase activity"/>
    <property type="evidence" value="ECO:0007669"/>
    <property type="project" value="UniProtKB-KW"/>
</dbReference>
<proteinExistence type="predicted"/>
<feature type="domain" description="Glycosyltransferase 2-like" evidence="1">
    <location>
        <begin position="7"/>
        <end position="159"/>
    </location>
</feature>
<dbReference type="SUPFAM" id="SSF53448">
    <property type="entry name" value="Nucleotide-diphospho-sugar transferases"/>
    <property type="match status" value="1"/>
</dbReference>
<accession>A0A0G1GIM0</accession>
<dbReference type="PANTHER" id="PTHR43179:SF7">
    <property type="entry name" value="RHAMNOSYLTRANSFERASE WBBL"/>
    <property type="match status" value="1"/>
</dbReference>
<keyword evidence="2" id="KW-0808">Transferase</keyword>
<organism evidence="2 3">
    <name type="scientific">Candidatus Gottesmanbacteria bacterium GW2011_GWA2_43_14</name>
    <dbReference type="NCBI Taxonomy" id="1618443"/>
    <lineage>
        <taxon>Bacteria</taxon>
        <taxon>Candidatus Gottesmaniibacteriota</taxon>
    </lineage>
</organism>
<dbReference type="Gene3D" id="3.90.550.10">
    <property type="entry name" value="Spore Coat Polysaccharide Biosynthesis Protein SpsA, Chain A"/>
    <property type="match status" value="1"/>
</dbReference>
<protein>
    <submittedName>
        <fullName evidence="2">Family 2 glycosyl transferase</fullName>
    </submittedName>
</protein>
<gene>
    <name evidence="2" type="ORF">UV73_C0001G0114</name>
</gene>
<dbReference type="PANTHER" id="PTHR43179">
    <property type="entry name" value="RHAMNOSYLTRANSFERASE WBBL"/>
    <property type="match status" value="1"/>
</dbReference>
<dbReference type="STRING" id="1618443.UV73_C0001G0114"/>
<sequence>MSKPTLSVIIVNYNTLEYLSACLVSLYNSSLPDSEFEVIVTDNASRENPANVLKKKFPKVKILQNKTNTGFAKANNRGVKYCRGQYVLFLNPDTLVGKQTLRETVLFLEKNPQAAVVTARVNLPDGSLDDACHRGFPTPWNAFCHFSGLAALFPRSTVFNGYHLGYRDLDKTHEIDSCVGAFMMVRKEAGGSAGWFDESYFWYGEDLDFCYRLKKNGWKIFFLPRVSIIHYKGVSSGLKKHTSHISTASRQTKIRASQARYEVMRIFYRKHYNRGIYKWLSPLIFFGISIKERLSSYAHRF</sequence>
<dbReference type="Proteomes" id="UP000034894">
    <property type="component" value="Unassembled WGS sequence"/>
</dbReference>
<dbReference type="InterPro" id="IPR001173">
    <property type="entry name" value="Glyco_trans_2-like"/>
</dbReference>
<dbReference type="AlphaFoldDB" id="A0A0G1GIM0"/>
<evidence type="ECO:0000259" key="1">
    <source>
        <dbReference type="Pfam" id="PF00535"/>
    </source>
</evidence>
<name>A0A0G1GIM0_9BACT</name>
<dbReference type="CDD" id="cd04186">
    <property type="entry name" value="GT_2_like_c"/>
    <property type="match status" value="1"/>
</dbReference>
<reference evidence="2 3" key="1">
    <citation type="journal article" date="2015" name="Nature">
        <title>rRNA introns, odd ribosomes, and small enigmatic genomes across a large radiation of phyla.</title>
        <authorList>
            <person name="Brown C.T."/>
            <person name="Hug L.A."/>
            <person name="Thomas B.C."/>
            <person name="Sharon I."/>
            <person name="Castelle C.J."/>
            <person name="Singh A."/>
            <person name="Wilkins M.J."/>
            <person name="Williams K.H."/>
            <person name="Banfield J.F."/>
        </authorList>
    </citation>
    <scope>NUCLEOTIDE SEQUENCE [LARGE SCALE GENOMIC DNA]</scope>
</reference>
<evidence type="ECO:0000313" key="3">
    <source>
        <dbReference type="Proteomes" id="UP000034894"/>
    </source>
</evidence>
<comment type="caution">
    <text evidence="2">The sequence shown here is derived from an EMBL/GenBank/DDBJ whole genome shotgun (WGS) entry which is preliminary data.</text>
</comment>